<reference evidence="10" key="1">
    <citation type="submission" date="2022-11" db="UniProtKB">
        <authorList>
            <consortium name="WormBaseParasite"/>
        </authorList>
    </citation>
    <scope>IDENTIFICATION</scope>
</reference>
<comment type="subcellular location">
    <subcellularLocation>
        <location evidence="1">Cytoplasm</location>
    </subcellularLocation>
</comment>
<dbReference type="WBParaSite" id="scaffold1045_cov153.g2301">
    <property type="protein sequence ID" value="scaffold1045_cov153.g2301"/>
    <property type="gene ID" value="scaffold1045_cov153.g2301"/>
</dbReference>
<dbReference type="Gene3D" id="4.10.860.10">
    <property type="entry name" value="UVR domain"/>
    <property type="match status" value="2"/>
</dbReference>
<evidence type="ECO:0000256" key="7">
    <source>
        <dbReference type="SAM" id="MobiDB-lite"/>
    </source>
</evidence>
<sequence length="1268" mass="149111">MRANYQSHKPEAALQRAHEFISVGKQRDALQSLHDLIKKQWSQIYEQIMLKYVELCVNLRNSTLAKDGLYQYKILTQQVAVKSLETVLETFLTLAEQKTLEAQKSSIEKIEEIDDLDVADAPENLLLSFVSGAVPQDRMDRTVLSPWLRFQWDTFRNCLDLLRNNVYVEQIYHHIARQSFAFCLQYQRRNEFRKLSDMLRIKLTNIESLTLMLETRLCQLDTAINMELWQEAYKSAEDLHNLMQIGKDKDKKIAKPSSYVNYYDKIALVFWKGGNTLFHAASLLQKFNIYKDMKKQFTGEEATDQATRVLLATLSIPDGAENPSILTKHLDIEEQHIANTRILSALLRMPIIPTRNGILKEIARLNIPEIAAPEAFKLYKCIENDFDPLHIAVHVQEMLLEIEQLGEKLGYSEYGQYSNSIKQTVAAKIVKQISSLYESITLERLSEIIPFYDRMQLEQFLVDICKQHSVSAHIDHRQNCIYFGPEDAILASELESENGNISEISKIKTHVSSFYSILQDAYLEIDQSLVKELQEKLARQIKIYLTHKDGDFERILARRKKIEHYKESTEQMKQEKLLQVQMLANKQEEKRRTEEYKKLMEENKENEQRRKLAEQEEIKRRVVAERMQKQKSHPLYEMLVKELGEEAVEKMDLEQFIIEKRNLLDKERKEQQNRMLQQEKKFDYNVRAVHLEEMLVWKELSDERQASAPEIFDQYETRRIDEEIKAREKSLETFQLLTKVKDDAIKFMRSTIQSHAEELKVSKEQWKEKMESVREKAIEKLAIERMKKWQVEVERQKRLEEEQRRKEEQPPPQQVRKVEAIPQPRQPLEKPLTQQHQESRPQQRQELRPQQRQDRKEPSPQTLQWRDQVQKPPSQQREDYKDYFLLFIIVIMRANYHQSQKPEAALQRAHEFISVGKQRDALQNLYDLIKGRRQKQWSQIHEQIMLKYVELCVSLRNSTVAKDGLYQYKMLTQQVAVKSLETVFSALLTLAEKKTLEAQKSSIEKMEEIDDLDVADTPENLLLSVVSGAVPQDRMDRTVLSPWLRFQWDTYRNCLDLLRNNVYVEQIYHNFARQSFAFCLRYKRRNEFRKLSDMLRLHLTQVQKAQQAQTIPAHAIKLTNIDSLTLMLETRLCQLDTAINMELWQEAYKTAEDLHNLMQIGKDKKIAKPSSYANYYDKIALVFWKGGNTLFHAASLLQKFNIHKDMKKQFTGEEATDQATKVLLATLSIPDGAERPSILTKHLDIEEQHIANTRLIFDIFEGKGLALV</sequence>
<dbReference type="Pfam" id="PF22591">
    <property type="entry name" value="eIF3a_PCI_TPR-like"/>
    <property type="match status" value="2"/>
</dbReference>
<evidence type="ECO:0000256" key="1">
    <source>
        <dbReference type="ARBA" id="ARBA00004496"/>
    </source>
</evidence>
<keyword evidence="9" id="KW-1185">Reference proteome</keyword>
<dbReference type="GO" id="GO:0002188">
    <property type="term" value="P:translation reinitiation"/>
    <property type="evidence" value="ECO:0007669"/>
    <property type="project" value="TreeGrafter"/>
</dbReference>
<evidence type="ECO:0000256" key="2">
    <source>
        <dbReference type="ARBA" id="ARBA00022490"/>
    </source>
</evidence>
<evidence type="ECO:0000256" key="5">
    <source>
        <dbReference type="ARBA" id="ARBA00022917"/>
    </source>
</evidence>
<organism evidence="9 10">
    <name type="scientific">Meloidogyne javanica</name>
    <name type="common">Root-knot nematode worm</name>
    <dbReference type="NCBI Taxonomy" id="6303"/>
    <lineage>
        <taxon>Eukaryota</taxon>
        <taxon>Metazoa</taxon>
        <taxon>Ecdysozoa</taxon>
        <taxon>Nematoda</taxon>
        <taxon>Chromadorea</taxon>
        <taxon>Rhabditida</taxon>
        <taxon>Tylenchina</taxon>
        <taxon>Tylenchomorpha</taxon>
        <taxon>Tylenchoidea</taxon>
        <taxon>Meloidogynidae</taxon>
        <taxon>Meloidogyninae</taxon>
        <taxon>Meloidogyne</taxon>
        <taxon>Meloidogyne incognita group</taxon>
    </lineage>
</organism>
<evidence type="ECO:0000256" key="3">
    <source>
        <dbReference type="ARBA" id="ARBA00022540"/>
    </source>
</evidence>
<keyword evidence="4" id="KW-0694">RNA-binding</keyword>
<dbReference type="PROSITE" id="PS50250">
    <property type="entry name" value="PCI"/>
    <property type="match status" value="1"/>
</dbReference>
<dbReference type="GO" id="GO:0043614">
    <property type="term" value="C:multi-eIF complex"/>
    <property type="evidence" value="ECO:0007669"/>
    <property type="project" value="TreeGrafter"/>
</dbReference>
<feature type="coiled-coil region" evidence="6">
    <location>
        <begin position="583"/>
        <end position="617"/>
    </location>
</feature>
<feature type="region of interest" description="Disordered" evidence="7">
    <location>
        <begin position="800"/>
        <end position="876"/>
    </location>
</feature>
<evidence type="ECO:0000313" key="9">
    <source>
        <dbReference type="Proteomes" id="UP000887561"/>
    </source>
</evidence>
<dbReference type="FunFam" id="4.10.860.10:FF:000001">
    <property type="entry name" value="Eukaryotic translation initiation factor 3 subunit A"/>
    <property type="match status" value="2"/>
</dbReference>
<keyword evidence="3" id="KW-0396">Initiation factor</keyword>
<dbReference type="GO" id="GO:0003743">
    <property type="term" value="F:translation initiation factor activity"/>
    <property type="evidence" value="ECO:0007669"/>
    <property type="project" value="UniProtKB-KW"/>
</dbReference>
<dbReference type="AlphaFoldDB" id="A0A915LEX9"/>
<keyword evidence="5" id="KW-0648">Protein biosynthesis</keyword>
<dbReference type="InterPro" id="IPR054711">
    <property type="entry name" value="eIF3a_PCI_TPR-like"/>
</dbReference>
<feature type="domain" description="PCI" evidence="8">
    <location>
        <begin position="305"/>
        <end position="488"/>
    </location>
</feature>
<dbReference type="GO" id="GO:0003729">
    <property type="term" value="F:mRNA binding"/>
    <property type="evidence" value="ECO:0007669"/>
    <property type="project" value="TreeGrafter"/>
</dbReference>
<evidence type="ECO:0000259" key="8">
    <source>
        <dbReference type="PROSITE" id="PS50250"/>
    </source>
</evidence>
<dbReference type="PANTHER" id="PTHR14005">
    <property type="entry name" value="EUKARYOTIC TRANSLATION INITIATION FACTOR 3, THETA SUBUNIT"/>
    <property type="match status" value="1"/>
</dbReference>
<dbReference type="GO" id="GO:0001732">
    <property type="term" value="P:formation of cytoplasmic translation initiation complex"/>
    <property type="evidence" value="ECO:0007669"/>
    <property type="project" value="TreeGrafter"/>
</dbReference>
<dbReference type="InterPro" id="IPR000717">
    <property type="entry name" value="PCI_dom"/>
</dbReference>
<name>A0A915LEX9_MELJA</name>
<dbReference type="GO" id="GO:0071540">
    <property type="term" value="C:eukaryotic translation initiation factor 3 complex, eIF3e"/>
    <property type="evidence" value="ECO:0007669"/>
    <property type="project" value="TreeGrafter"/>
</dbReference>
<dbReference type="InterPro" id="IPR027512">
    <property type="entry name" value="EIF3A"/>
</dbReference>
<evidence type="ECO:0000256" key="6">
    <source>
        <dbReference type="SAM" id="Coils"/>
    </source>
</evidence>
<protein>
    <submittedName>
        <fullName evidence="10">PCI domain-containing protein</fullName>
    </submittedName>
</protein>
<dbReference type="Proteomes" id="UP000887561">
    <property type="component" value="Unplaced"/>
</dbReference>
<feature type="compositionally biased region" description="Basic and acidic residues" evidence="7">
    <location>
        <begin position="800"/>
        <end position="809"/>
    </location>
</feature>
<feature type="compositionally biased region" description="Basic and acidic residues" evidence="7">
    <location>
        <begin position="837"/>
        <end position="858"/>
    </location>
</feature>
<keyword evidence="2" id="KW-0963">Cytoplasm</keyword>
<feature type="compositionally biased region" description="Polar residues" evidence="7">
    <location>
        <begin position="859"/>
        <end position="875"/>
    </location>
</feature>
<proteinExistence type="predicted"/>
<accession>A0A915LEX9</accession>
<keyword evidence="6" id="KW-0175">Coiled coil</keyword>
<dbReference type="Pfam" id="PF01399">
    <property type="entry name" value="PCI"/>
    <property type="match status" value="1"/>
</dbReference>
<evidence type="ECO:0000313" key="10">
    <source>
        <dbReference type="WBParaSite" id="scaffold1045_cov153.g2301"/>
    </source>
</evidence>
<dbReference type="PANTHER" id="PTHR14005:SF0">
    <property type="entry name" value="EUKARYOTIC TRANSLATION INITIATION FACTOR 3 SUBUNIT A"/>
    <property type="match status" value="1"/>
</dbReference>
<evidence type="ECO:0000256" key="4">
    <source>
        <dbReference type="ARBA" id="ARBA00022884"/>
    </source>
</evidence>
<dbReference type="Gene3D" id="1.25.40.860">
    <property type="match status" value="2"/>
</dbReference>
<dbReference type="GO" id="GO:0071541">
    <property type="term" value="C:eukaryotic translation initiation factor 3 complex, eIF3m"/>
    <property type="evidence" value="ECO:0007669"/>
    <property type="project" value="TreeGrafter"/>
</dbReference>
<dbReference type="SMART" id="SM00088">
    <property type="entry name" value="PINT"/>
    <property type="match status" value="1"/>
</dbReference>